<dbReference type="Proteomes" id="UP001217089">
    <property type="component" value="Unassembled WGS sequence"/>
</dbReference>
<reference evidence="2 3" key="1">
    <citation type="submission" date="2022-12" db="EMBL/GenBank/DDBJ databases">
        <title>Chromosome-level genome of Tegillarca granosa.</title>
        <authorList>
            <person name="Kim J."/>
        </authorList>
    </citation>
    <scope>NUCLEOTIDE SEQUENCE [LARGE SCALE GENOMIC DNA]</scope>
    <source>
        <strain evidence="2">Teg-2019</strain>
        <tissue evidence="2">Adductor muscle</tissue>
    </source>
</reference>
<evidence type="ECO:0000256" key="1">
    <source>
        <dbReference type="SAM" id="MobiDB-lite"/>
    </source>
</evidence>
<name>A0ABQ9F860_TEGGR</name>
<accession>A0ABQ9F860</accession>
<evidence type="ECO:0000313" key="3">
    <source>
        <dbReference type="Proteomes" id="UP001217089"/>
    </source>
</evidence>
<keyword evidence="3" id="KW-1185">Reference proteome</keyword>
<dbReference type="Gene3D" id="1.10.533.10">
    <property type="entry name" value="Death Domain, Fas"/>
    <property type="match status" value="1"/>
</dbReference>
<organism evidence="2 3">
    <name type="scientific">Tegillarca granosa</name>
    <name type="common">Malaysian cockle</name>
    <name type="synonym">Anadara granosa</name>
    <dbReference type="NCBI Taxonomy" id="220873"/>
    <lineage>
        <taxon>Eukaryota</taxon>
        <taxon>Metazoa</taxon>
        <taxon>Spiralia</taxon>
        <taxon>Lophotrochozoa</taxon>
        <taxon>Mollusca</taxon>
        <taxon>Bivalvia</taxon>
        <taxon>Autobranchia</taxon>
        <taxon>Pteriomorphia</taxon>
        <taxon>Arcoida</taxon>
        <taxon>Arcoidea</taxon>
        <taxon>Arcidae</taxon>
        <taxon>Tegillarca</taxon>
    </lineage>
</organism>
<evidence type="ECO:0000313" key="2">
    <source>
        <dbReference type="EMBL" id="KAJ8311775.1"/>
    </source>
</evidence>
<proteinExistence type="predicted"/>
<dbReference type="EMBL" id="JARBDR010000494">
    <property type="protein sequence ID" value="KAJ8311775.1"/>
    <property type="molecule type" value="Genomic_DNA"/>
</dbReference>
<feature type="compositionally biased region" description="Acidic residues" evidence="1">
    <location>
        <begin position="555"/>
        <end position="572"/>
    </location>
</feature>
<comment type="caution">
    <text evidence="2">The sequence shown here is derived from an EMBL/GenBank/DDBJ whole genome shotgun (WGS) entry which is preliminary data.</text>
</comment>
<dbReference type="InterPro" id="IPR011029">
    <property type="entry name" value="DEATH-like_dom_sf"/>
</dbReference>
<feature type="region of interest" description="Disordered" evidence="1">
    <location>
        <begin position="549"/>
        <end position="592"/>
    </location>
</feature>
<sequence>MLLEVLLFPFSTVAVELFPALRETSSVCNKILTSSDWKKNPHFSPDLDIQHTCTKCSNAALLEYLSACDAISEDVYFELLQNGHLEAREVLEIHECSNNKDQVKKFVSIISHCSFNFKHFVAAVLSVARQQKLLNLTKIIDSLKGMLCNELKISFEMEKPKVEREIAKVQKTEETISVRDNMKEEKEVFVTFGNQENPKESSDNIFAIVTIHAGKGTDNKLLEKILQCKENINKDIQDYGQITDAWLGTVDIVIQLSGKSGQNVPKLCIDKIVQQILENKEIQQIIQILDTNMDLKINIENDAVDSDENDFQKRKLALRKHFGYIKQCLFVGSFIAEFEGNGIMNRERFENEFQFGKGGSLETSAQKFIEFIIKSDSKKVMEAFFKVLNEDINYRDMFKKLTDSIEQFTVSEMFEYGLKPEYSNMKREVSDSDHSNQKEDNASKEQTCIYNVHTGTTIKDQMHAPVEAPCESDIVPLHSTILPFQNNTSVPISVKIYQTVNINYKKQATVIGSKGVNIQLGSDDQPTQNENVVAVGGGGTSVVWYNKDGIGAKGEDEDSDSEISGDEDNVDWGDDRKAGDIVGDVSKSDDADSRDDICIGGCGEDCSNESRDDSGNENGYKAYTNNASMDENVGNVDNICSDVSEKSQSNEGRDESDIENGCFSYTYDESRGGYTDNRDTCCSHGFGGDQSNEKSDGNGCEQSYNKFIGNRSSVVQVCSRNDICSGGVGCAGDQSNEENIMVAM</sequence>
<protein>
    <submittedName>
        <fullName evidence="2">Uncharacterized protein</fullName>
    </submittedName>
</protein>
<gene>
    <name evidence="2" type="ORF">KUTeg_010674</name>
</gene>